<dbReference type="Pfam" id="PF03929">
    <property type="entry name" value="PepSY_TM"/>
    <property type="match status" value="1"/>
</dbReference>
<reference evidence="2" key="1">
    <citation type="journal article" date="2014" name="Int. J. Syst. Evol. Microbiol.">
        <title>Complete genome sequence of Corynebacterium casei LMG S-19264T (=DSM 44701T), isolated from a smear-ripened cheese.</title>
        <authorList>
            <consortium name="US DOE Joint Genome Institute (JGI-PGF)"/>
            <person name="Walter F."/>
            <person name="Albersmeier A."/>
            <person name="Kalinowski J."/>
            <person name="Ruckert C."/>
        </authorList>
    </citation>
    <scope>NUCLEOTIDE SEQUENCE</scope>
    <source>
        <strain evidence="2">CGMCC 1.15360</strain>
    </source>
</reference>
<dbReference type="Proteomes" id="UP000612349">
    <property type="component" value="Unassembled WGS sequence"/>
</dbReference>
<evidence type="ECO:0000313" key="2">
    <source>
        <dbReference type="EMBL" id="GGD82941.1"/>
    </source>
</evidence>
<keyword evidence="1" id="KW-1133">Transmembrane helix</keyword>
<keyword evidence="1" id="KW-0812">Transmembrane</keyword>
<dbReference type="EMBL" id="BMIP01000013">
    <property type="protein sequence ID" value="GGD82941.1"/>
    <property type="molecule type" value="Genomic_DNA"/>
</dbReference>
<keyword evidence="1" id="KW-0472">Membrane</keyword>
<reference evidence="2" key="2">
    <citation type="submission" date="2020-09" db="EMBL/GenBank/DDBJ databases">
        <authorList>
            <person name="Sun Q."/>
            <person name="Zhou Y."/>
        </authorList>
    </citation>
    <scope>NUCLEOTIDE SEQUENCE</scope>
    <source>
        <strain evidence="2">CGMCC 1.15360</strain>
    </source>
</reference>
<feature type="transmembrane region" description="Helical" evidence="1">
    <location>
        <begin position="12"/>
        <end position="31"/>
    </location>
</feature>
<gene>
    <name evidence="2" type="ORF">GCM10010990_36240</name>
</gene>
<keyword evidence="3" id="KW-1185">Reference proteome</keyword>
<name>A0A916Z9I9_9SPHN</name>
<comment type="caution">
    <text evidence="2">The sequence shown here is derived from an EMBL/GenBank/DDBJ whole genome shotgun (WGS) entry which is preliminary data.</text>
</comment>
<proteinExistence type="predicted"/>
<accession>A0A916Z9I9</accession>
<protein>
    <recommendedName>
        <fullName evidence="4">PepSY domain-containing protein</fullName>
    </recommendedName>
</protein>
<sequence>MAFLATLHRWAGATIGLILIVMGLSGIALVWEGEWIGLPAADDPVVTSPSSLARTVKAASTHHEGLTRITFASDDLSLHQAAYSDGSGAYFDQTGNIVDEWSGI</sequence>
<dbReference type="OrthoDB" id="7328956at2"/>
<dbReference type="InterPro" id="IPR005625">
    <property type="entry name" value="PepSY-ass_TM"/>
</dbReference>
<dbReference type="RefSeq" id="WP_082922601.1">
    <property type="nucleotide sequence ID" value="NZ_BMIP01000013.1"/>
</dbReference>
<evidence type="ECO:0008006" key="4">
    <source>
        <dbReference type="Google" id="ProtNLM"/>
    </source>
</evidence>
<evidence type="ECO:0000256" key="1">
    <source>
        <dbReference type="SAM" id="Phobius"/>
    </source>
</evidence>
<dbReference type="AlphaFoldDB" id="A0A916Z9I9"/>
<evidence type="ECO:0000313" key="3">
    <source>
        <dbReference type="Proteomes" id="UP000612349"/>
    </source>
</evidence>
<organism evidence="2 3">
    <name type="scientific">Croceicoccus mobilis</name>
    <dbReference type="NCBI Taxonomy" id="1703339"/>
    <lineage>
        <taxon>Bacteria</taxon>
        <taxon>Pseudomonadati</taxon>
        <taxon>Pseudomonadota</taxon>
        <taxon>Alphaproteobacteria</taxon>
        <taxon>Sphingomonadales</taxon>
        <taxon>Erythrobacteraceae</taxon>
        <taxon>Croceicoccus</taxon>
    </lineage>
</organism>